<dbReference type="AlphaFoldDB" id="A0A219YXH0"/>
<keyword evidence="2" id="KW-0732">Signal</keyword>
<dbReference type="PANTHER" id="PTHR22803">
    <property type="entry name" value="MANNOSE, PHOSPHOLIPASE, LECTIN RECEPTOR RELATED"/>
    <property type="match status" value="1"/>
</dbReference>
<dbReference type="InterPro" id="IPR050111">
    <property type="entry name" value="C-type_lectin/snaclec_domain"/>
</dbReference>
<reference evidence="4" key="1">
    <citation type="submission" date="2016-07" db="EMBL/GenBank/DDBJ databases">
        <title>A comparative analysis of C-type lectin domain proteins in the ghost moth, Hepialus xiaojinensis.</title>
        <authorList>
            <person name="Meng Q."/>
            <person name="Zhang H."/>
            <person name="Zhang J.-H."/>
            <person name="Zhou G.-L."/>
            <person name="Ni R.-R."/>
            <person name="Zhao Y.-N."/>
            <person name="Qin Q.-L."/>
            <person name="Zou Z."/>
        </authorList>
    </citation>
    <scope>NUCLEOTIDE SEQUENCE</scope>
    <source>
        <tissue evidence="4">Larva fat body</tissue>
    </source>
</reference>
<dbReference type="InterPro" id="IPR018378">
    <property type="entry name" value="C-type_lectin_CS"/>
</dbReference>
<dbReference type="InterPro" id="IPR016186">
    <property type="entry name" value="C-type_lectin-like/link_sf"/>
</dbReference>
<feature type="signal peptide" evidence="2">
    <location>
        <begin position="1"/>
        <end position="18"/>
    </location>
</feature>
<dbReference type="EMBL" id="KX550127">
    <property type="protein sequence ID" value="AQY54444.1"/>
    <property type="molecule type" value="mRNA"/>
</dbReference>
<feature type="domain" description="C-type lectin" evidence="3">
    <location>
        <begin position="47"/>
        <end position="161"/>
    </location>
</feature>
<gene>
    <name evidence="4" type="primary">IML8</name>
</gene>
<feature type="chain" id="PRO_5013324575" evidence="2">
    <location>
        <begin position="19"/>
        <end position="327"/>
    </location>
</feature>
<proteinExistence type="evidence at transcript level"/>
<evidence type="ECO:0000313" key="4">
    <source>
        <dbReference type="EMBL" id="AQY54444.1"/>
    </source>
</evidence>
<dbReference type="SUPFAM" id="SSF56436">
    <property type="entry name" value="C-type lectin-like"/>
    <property type="match status" value="2"/>
</dbReference>
<name>A0A219YXH0_9NEOP</name>
<dbReference type="SMART" id="SM00034">
    <property type="entry name" value="CLECT"/>
    <property type="match status" value="2"/>
</dbReference>
<dbReference type="PROSITE" id="PS50041">
    <property type="entry name" value="C_TYPE_LECTIN_2"/>
    <property type="match status" value="2"/>
</dbReference>
<feature type="domain" description="C-type lectin" evidence="3">
    <location>
        <begin position="185"/>
        <end position="312"/>
    </location>
</feature>
<dbReference type="Gene3D" id="3.10.100.10">
    <property type="entry name" value="Mannose-Binding Protein A, subunit A"/>
    <property type="match status" value="2"/>
</dbReference>
<accession>A0A219YXH0</accession>
<dbReference type="CDD" id="cd00037">
    <property type="entry name" value="CLECT"/>
    <property type="match status" value="2"/>
</dbReference>
<dbReference type="InterPro" id="IPR001304">
    <property type="entry name" value="C-type_lectin-like"/>
</dbReference>
<sequence>MLITYIFLIQLLAGTLYAATAGTKQWQYTGSQFREYYEFKSSLKAFYKVHRVPLTWHDARTRCDREGAELVAPETYEEVDMLKSVLEKVNAHNPSLFLGIHSLFMKGNFVTLSDVNLEDLSLTWEFGEPNNIANNENCITMNQMGRLADTDCNSVHPFVCKRKAKNMSWNNECNTHDAAYTLAPSLSTCYKLHTQPKNWTTGYDVCKAEGGYLAIINSIEERDFLAKLLEKHPPESILGNFGKDIIYIGFHDLFVNREYRTLEGQTLAEAGYNQFAGNQPDDAPPGERCGSIFRNAQLNDAWCDRLFLFICERSIKKRGKAESLSAQ</sequence>
<dbReference type="Pfam" id="PF00059">
    <property type="entry name" value="Lectin_C"/>
    <property type="match status" value="2"/>
</dbReference>
<evidence type="ECO:0000256" key="2">
    <source>
        <dbReference type="SAM" id="SignalP"/>
    </source>
</evidence>
<organism evidence="4">
    <name type="scientific">Hepialus xiaojinensis</name>
    <dbReference type="NCBI Taxonomy" id="1589740"/>
    <lineage>
        <taxon>Eukaryota</taxon>
        <taxon>Metazoa</taxon>
        <taxon>Ecdysozoa</taxon>
        <taxon>Arthropoda</taxon>
        <taxon>Hexapoda</taxon>
        <taxon>Insecta</taxon>
        <taxon>Pterygota</taxon>
        <taxon>Neoptera</taxon>
        <taxon>Endopterygota</taxon>
        <taxon>Lepidoptera</taxon>
        <taxon>Glossata</taxon>
        <taxon>Exoporia</taxon>
        <taxon>Hepialoidea</taxon>
        <taxon>Hepialidae</taxon>
        <taxon>Hepialus</taxon>
    </lineage>
</organism>
<keyword evidence="1" id="KW-1015">Disulfide bond</keyword>
<dbReference type="PROSITE" id="PS00615">
    <property type="entry name" value="C_TYPE_LECTIN_1"/>
    <property type="match status" value="2"/>
</dbReference>
<dbReference type="InterPro" id="IPR016187">
    <property type="entry name" value="CTDL_fold"/>
</dbReference>
<protein>
    <submittedName>
        <fullName evidence="4">Immulectin 8</fullName>
    </submittedName>
</protein>
<evidence type="ECO:0000259" key="3">
    <source>
        <dbReference type="PROSITE" id="PS50041"/>
    </source>
</evidence>
<evidence type="ECO:0000256" key="1">
    <source>
        <dbReference type="ARBA" id="ARBA00023157"/>
    </source>
</evidence>